<comment type="subcellular location">
    <subcellularLocation>
        <location evidence="5">Cytoplasm</location>
    </subcellularLocation>
    <text evidence="5">May associate with membranes.</text>
</comment>
<feature type="binding site" evidence="6">
    <location>
        <begin position="231"/>
        <end position="234"/>
    </location>
    <ligand>
        <name>GTP</name>
        <dbReference type="ChEBI" id="CHEBI:37565"/>
    </ligand>
</feature>
<evidence type="ECO:0000256" key="1">
    <source>
        <dbReference type="ARBA" id="ARBA00022723"/>
    </source>
</evidence>
<dbReference type="PIRSF" id="PIRSF006809">
    <property type="entry name" value="GTP-binding_hflX_prd"/>
    <property type="match status" value="1"/>
</dbReference>
<dbReference type="AlphaFoldDB" id="A0A7C2FDP8"/>
<dbReference type="PRINTS" id="PR00326">
    <property type="entry name" value="GTP1OBG"/>
</dbReference>
<dbReference type="Pfam" id="PF01926">
    <property type="entry name" value="MMR_HSR1"/>
    <property type="match status" value="1"/>
</dbReference>
<dbReference type="PANTHER" id="PTHR10229">
    <property type="entry name" value="GTP-BINDING PROTEIN HFLX"/>
    <property type="match status" value="1"/>
</dbReference>
<dbReference type="GO" id="GO:0043022">
    <property type="term" value="F:ribosome binding"/>
    <property type="evidence" value="ECO:0007669"/>
    <property type="project" value="TreeGrafter"/>
</dbReference>
<keyword evidence="5" id="KW-0963">Cytoplasm</keyword>
<dbReference type="HAMAP" id="MF_00900">
    <property type="entry name" value="GTPase_HflX"/>
    <property type="match status" value="1"/>
</dbReference>
<feature type="binding site" evidence="6">
    <location>
        <begin position="299"/>
        <end position="302"/>
    </location>
    <ligand>
        <name>GTP</name>
        <dbReference type="ChEBI" id="CHEBI:37565"/>
    </ligand>
</feature>
<dbReference type="InterPro" id="IPR042108">
    <property type="entry name" value="GTPase_HflX_N_sf"/>
</dbReference>
<dbReference type="GO" id="GO:0003924">
    <property type="term" value="F:GTPase activity"/>
    <property type="evidence" value="ECO:0007669"/>
    <property type="project" value="UniProtKB-UniRule"/>
</dbReference>
<gene>
    <name evidence="5 9" type="primary">hflX</name>
    <name evidence="9" type="ORF">ENP55_07225</name>
</gene>
<accession>A0A7C2FDP8</accession>
<sequence>MIVEVAVPKKYVEYLDEELSLVRTVYPVIDEVFVVKKPGRKTYVSAPMLEELRSREFDKLVVMDSLKPTQIINLVRELRRDVVDRSMLILEIFANHAGSLEAKLQIELAQLRHNLPLIKEAIRYAKIGEMHGFLGAGEYGFEKYYFMLKKRENRVRREIERVRRTRSLRRERRERLGFPHVAIIGYTCAGKTTLFNRLTRLSKPVGPEPFTTLTPKSYRVRFNSVEAVVTDTVGFIRDLPPEVVEAFYATLEEVAESDLILNVLDSSKPLDRIISEVETSMNILSKIGCKGKPLIHVLNKIDLVSSDRLKTVMEGLAKFLNNDQDSILPVSAEKDINIDKLAELVETTLRRVLKK</sequence>
<dbReference type="SUPFAM" id="SSF52540">
    <property type="entry name" value="P-loop containing nucleoside triphosphate hydrolases"/>
    <property type="match status" value="1"/>
</dbReference>
<feature type="binding site" evidence="6">
    <location>
        <begin position="185"/>
        <end position="192"/>
    </location>
    <ligand>
        <name>GTP</name>
        <dbReference type="ChEBI" id="CHEBI:37565"/>
    </ligand>
</feature>
<dbReference type="InterPro" id="IPR030394">
    <property type="entry name" value="G_HFLX_dom"/>
</dbReference>
<evidence type="ECO:0000256" key="6">
    <source>
        <dbReference type="PIRSR" id="PIRSR006809-1"/>
    </source>
</evidence>
<dbReference type="Gene3D" id="3.40.50.11060">
    <property type="entry name" value="GTPase HflX, N-terminal domain"/>
    <property type="match status" value="1"/>
</dbReference>
<dbReference type="InterPro" id="IPR016496">
    <property type="entry name" value="GTPase_HflX"/>
</dbReference>
<comment type="similarity">
    <text evidence="5">Belongs to the TRAFAC class OBG-HflX-like GTPase superfamily. HflX GTPase family.</text>
</comment>
<evidence type="ECO:0000259" key="8">
    <source>
        <dbReference type="PROSITE" id="PS51705"/>
    </source>
</evidence>
<dbReference type="NCBIfam" id="TIGR03156">
    <property type="entry name" value="GTP_HflX"/>
    <property type="match status" value="1"/>
</dbReference>
<comment type="cofactor">
    <cofactor evidence="7">
        <name>Mg(2+)</name>
        <dbReference type="ChEBI" id="CHEBI:18420"/>
    </cofactor>
</comment>
<evidence type="ECO:0000256" key="5">
    <source>
        <dbReference type="HAMAP-Rule" id="MF_00900"/>
    </source>
</evidence>
<dbReference type="GO" id="GO:0005525">
    <property type="term" value="F:GTP binding"/>
    <property type="evidence" value="ECO:0007669"/>
    <property type="project" value="UniProtKB-UniRule"/>
</dbReference>
<keyword evidence="3 7" id="KW-0460">Magnesium</keyword>
<dbReference type="PROSITE" id="PS51705">
    <property type="entry name" value="G_HFLX"/>
    <property type="match status" value="1"/>
</dbReference>
<dbReference type="InterPro" id="IPR006073">
    <property type="entry name" value="GTP-bd"/>
</dbReference>
<dbReference type="Gene3D" id="3.40.50.300">
    <property type="entry name" value="P-loop containing nucleotide triphosphate hydrolases"/>
    <property type="match status" value="1"/>
</dbReference>
<feature type="binding site" evidence="6">
    <location>
        <begin position="210"/>
        <end position="214"/>
    </location>
    <ligand>
        <name>GTP</name>
        <dbReference type="ChEBI" id="CHEBI:37565"/>
    </ligand>
</feature>
<keyword evidence="2 5" id="KW-0547">Nucleotide-binding</keyword>
<comment type="function">
    <text evidence="5">GTPase that associates with the 50S ribosomal subunit and may have a role during protein synthesis or ribosome biogenesis.</text>
</comment>
<dbReference type="GO" id="GO:0005737">
    <property type="term" value="C:cytoplasm"/>
    <property type="evidence" value="ECO:0007669"/>
    <property type="project" value="UniProtKB-SubCell"/>
</dbReference>
<dbReference type="PANTHER" id="PTHR10229:SF8">
    <property type="entry name" value="GTPASE HFLX"/>
    <property type="match status" value="1"/>
</dbReference>
<dbReference type="Pfam" id="PF13167">
    <property type="entry name" value="GTP-bdg_N"/>
    <property type="match status" value="1"/>
</dbReference>
<comment type="caution">
    <text evidence="9">The sequence shown here is derived from an EMBL/GenBank/DDBJ whole genome shotgun (WGS) entry which is preliminary data.</text>
</comment>
<evidence type="ECO:0000256" key="7">
    <source>
        <dbReference type="PIRSR" id="PIRSR006809-2"/>
    </source>
</evidence>
<dbReference type="InterPro" id="IPR027417">
    <property type="entry name" value="P-loop_NTPase"/>
</dbReference>
<dbReference type="GO" id="GO:0046872">
    <property type="term" value="F:metal ion binding"/>
    <property type="evidence" value="ECO:0007669"/>
    <property type="project" value="UniProtKB-KW"/>
</dbReference>
<dbReference type="InterPro" id="IPR025121">
    <property type="entry name" value="GTPase_HflX_N"/>
</dbReference>
<organism evidence="9">
    <name type="scientific">Thermosphaera aggregans</name>
    <dbReference type="NCBI Taxonomy" id="54254"/>
    <lineage>
        <taxon>Archaea</taxon>
        <taxon>Thermoproteota</taxon>
        <taxon>Thermoprotei</taxon>
        <taxon>Desulfurococcales</taxon>
        <taxon>Desulfurococcaceae</taxon>
        <taxon>Thermosphaera</taxon>
    </lineage>
</organism>
<dbReference type="Pfam" id="PF16360">
    <property type="entry name" value="GTP-bdg_M"/>
    <property type="match status" value="1"/>
</dbReference>
<feature type="binding site" evidence="7">
    <location>
        <position position="192"/>
    </location>
    <ligand>
        <name>Mg(2+)</name>
        <dbReference type="ChEBI" id="CHEBI:18420"/>
    </ligand>
</feature>
<dbReference type="InterPro" id="IPR005225">
    <property type="entry name" value="Small_GTP-bd"/>
</dbReference>
<dbReference type="NCBIfam" id="TIGR00231">
    <property type="entry name" value="small_GTP"/>
    <property type="match status" value="1"/>
</dbReference>
<comment type="subunit">
    <text evidence="5">Monomer. Associates with the 50S ribosomal subunit.</text>
</comment>
<evidence type="ECO:0000313" key="9">
    <source>
        <dbReference type="EMBL" id="HEF88038.1"/>
    </source>
</evidence>
<evidence type="ECO:0000256" key="2">
    <source>
        <dbReference type="ARBA" id="ARBA00022741"/>
    </source>
</evidence>
<protein>
    <recommendedName>
        <fullName evidence="5">GTPase HflX</fullName>
    </recommendedName>
    <alternativeName>
        <fullName evidence="5">GTP-binding protein HflX</fullName>
    </alternativeName>
</protein>
<proteinExistence type="inferred from homology"/>
<evidence type="ECO:0000256" key="4">
    <source>
        <dbReference type="ARBA" id="ARBA00023134"/>
    </source>
</evidence>
<dbReference type="Gene3D" id="6.10.250.2860">
    <property type="match status" value="1"/>
</dbReference>
<evidence type="ECO:0000256" key="3">
    <source>
        <dbReference type="ARBA" id="ARBA00022842"/>
    </source>
</evidence>
<feature type="domain" description="Hflx-type G" evidence="8">
    <location>
        <begin position="179"/>
        <end position="353"/>
    </location>
</feature>
<dbReference type="EMBL" id="DSJT01000045">
    <property type="protein sequence ID" value="HEF88038.1"/>
    <property type="molecule type" value="Genomic_DNA"/>
</dbReference>
<feature type="binding site" evidence="7">
    <location>
        <position position="212"/>
    </location>
    <ligand>
        <name>Mg(2+)</name>
        <dbReference type="ChEBI" id="CHEBI:18420"/>
    </ligand>
</feature>
<name>A0A7C2FDP8_9CREN</name>
<keyword evidence="4 5" id="KW-0342">GTP-binding</keyword>
<reference evidence="9" key="1">
    <citation type="journal article" date="2020" name="mSystems">
        <title>Genome- and Community-Level Interaction Insights into Carbon Utilization and Element Cycling Functions of Hydrothermarchaeota in Hydrothermal Sediment.</title>
        <authorList>
            <person name="Zhou Z."/>
            <person name="Liu Y."/>
            <person name="Xu W."/>
            <person name="Pan J."/>
            <person name="Luo Z.H."/>
            <person name="Li M."/>
        </authorList>
    </citation>
    <scope>NUCLEOTIDE SEQUENCE [LARGE SCALE GENOMIC DNA]</scope>
    <source>
        <strain evidence="9">SpSt-23</strain>
    </source>
</reference>
<keyword evidence="1 7" id="KW-0479">Metal-binding</keyword>
<dbReference type="InterPro" id="IPR032305">
    <property type="entry name" value="GTP-bd_M"/>
</dbReference>